<gene>
    <name evidence="11" type="ordered locus">HCH_05387</name>
</gene>
<dbReference type="Pfam" id="PF11741">
    <property type="entry name" value="AMIN"/>
    <property type="match status" value="1"/>
</dbReference>
<dbReference type="InterPro" id="IPR036779">
    <property type="entry name" value="LysM_dom_sf"/>
</dbReference>
<dbReference type="PROSITE" id="PS51782">
    <property type="entry name" value="LYSM"/>
    <property type="match status" value="1"/>
</dbReference>
<evidence type="ECO:0000259" key="10">
    <source>
        <dbReference type="PROSITE" id="PS51782"/>
    </source>
</evidence>
<dbReference type="HOGENOM" id="CLU_014322_2_3_6"/>
<evidence type="ECO:0000256" key="4">
    <source>
        <dbReference type="ARBA" id="ARBA00011901"/>
    </source>
</evidence>
<dbReference type="PANTHER" id="PTHR30404:SF0">
    <property type="entry name" value="N-ACETYLMURAMOYL-L-ALANINE AMIDASE AMIC"/>
    <property type="match status" value="1"/>
</dbReference>
<evidence type="ECO:0000256" key="2">
    <source>
        <dbReference type="ARBA" id="ARBA00004418"/>
    </source>
</evidence>
<evidence type="ECO:0000256" key="8">
    <source>
        <dbReference type="ARBA" id="ARBA00023316"/>
    </source>
</evidence>
<dbReference type="KEGG" id="hch:HCH_05387"/>
<comment type="catalytic activity">
    <reaction evidence="1">
        <text>Hydrolyzes the link between N-acetylmuramoyl residues and L-amino acid residues in certain cell-wall glycopeptides.</text>
        <dbReference type="EC" id="3.5.1.28"/>
    </reaction>
</comment>
<dbReference type="RefSeq" id="WP_011399120.1">
    <property type="nucleotide sequence ID" value="NC_007645.1"/>
</dbReference>
<dbReference type="GO" id="GO:0071555">
    <property type="term" value="P:cell wall organization"/>
    <property type="evidence" value="ECO:0007669"/>
    <property type="project" value="UniProtKB-KW"/>
</dbReference>
<keyword evidence="12" id="KW-1185">Reference proteome</keyword>
<dbReference type="InterPro" id="IPR002508">
    <property type="entry name" value="MurNAc-LAA_cat"/>
</dbReference>
<dbReference type="Proteomes" id="UP000000238">
    <property type="component" value="Chromosome"/>
</dbReference>
<dbReference type="PANTHER" id="PTHR30404">
    <property type="entry name" value="N-ACETYLMURAMOYL-L-ALANINE AMIDASE"/>
    <property type="match status" value="1"/>
</dbReference>
<dbReference type="FunFam" id="3.40.630.40:FF:000001">
    <property type="entry name" value="N-acetylmuramoyl-L-alanine amidase"/>
    <property type="match status" value="1"/>
</dbReference>
<dbReference type="SUPFAM" id="SSF54106">
    <property type="entry name" value="LysM domain"/>
    <property type="match status" value="1"/>
</dbReference>
<dbReference type="Gene3D" id="2.60.40.3500">
    <property type="match status" value="1"/>
</dbReference>
<dbReference type="SMART" id="SM00257">
    <property type="entry name" value="LysM"/>
    <property type="match status" value="1"/>
</dbReference>
<evidence type="ECO:0000256" key="6">
    <source>
        <dbReference type="ARBA" id="ARBA00022764"/>
    </source>
</evidence>
<proteinExistence type="inferred from homology"/>
<dbReference type="GO" id="GO:0008745">
    <property type="term" value="F:N-acetylmuramoyl-L-alanine amidase activity"/>
    <property type="evidence" value="ECO:0007669"/>
    <property type="project" value="UniProtKB-EC"/>
</dbReference>
<evidence type="ECO:0000256" key="5">
    <source>
        <dbReference type="ARBA" id="ARBA00022729"/>
    </source>
</evidence>
<organism evidence="11 12">
    <name type="scientific">Hahella chejuensis (strain KCTC 2396)</name>
    <dbReference type="NCBI Taxonomy" id="349521"/>
    <lineage>
        <taxon>Bacteria</taxon>
        <taxon>Pseudomonadati</taxon>
        <taxon>Pseudomonadota</taxon>
        <taxon>Gammaproteobacteria</taxon>
        <taxon>Oceanospirillales</taxon>
        <taxon>Hahellaceae</taxon>
        <taxon>Hahella</taxon>
    </lineage>
</organism>
<dbReference type="Pfam" id="PF01476">
    <property type="entry name" value="LysM"/>
    <property type="match status" value="1"/>
</dbReference>
<dbReference type="SMART" id="SM00646">
    <property type="entry name" value="Ami_3"/>
    <property type="match status" value="1"/>
</dbReference>
<accession>Q2SBB8</accession>
<keyword evidence="7" id="KW-0378">Hydrolase</keyword>
<dbReference type="CDD" id="cd02696">
    <property type="entry name" value="MurNAc-LAA"/>
    <property type="match status" value="1"/>
</dbReference>
<dbReference type="GO" id="GO:0030288">
    <property type="term" value="C:outer membrane-bounded periplasmic space"/>
    <property type="evidence" value="ECO:0007669"/>
    <property type="project" value="TreeGrafter"/>
</dbReference>
<protein>
    <recommendedName>
        <fullName evidence="9">N-acetylmuramoyl-L-alanine amidase AmiC</fullName>
        <ecNumber evidence="4">3.5.1.28</ecNumber>
    </recommendedName>
</protein>
<dbReference type="SUPFAM" id="SSF53187">
    <property type="entry name" value="Zn-dependent exopeptidases"/>
    <property type="match status" value="1"/>
</dbReference>
<evidence type="ECO:0000256" key="9">
    <source>
        <dbReference type="ARBA" id="ARBA00074581"/>
    </source>
</evidence>
<evidence type="ECO:0000313" key="11">
    <source>
        <dbReference type="EMBL" id="ABC32056.1"/>
    </source>
</evidence>
<feature type="domain" description="LysM" evidence="10">
    <location>
        <begin position="394"/>
        <end position="437"/>
    </location>
</feature>
<dbReference type="InterPro" id="IPR021731">
    <property type="entry name" value="AMIN_dom"/>
</dbReference>
<dbReference type="OrthoDB" id="9806267at2"/>
<dbReference type="InterPro" id="IPR018392">
    <property type="entry name" value="LysM"/>
</dbReference>
<dbReference type="Pfam" id="PF01520">
    <property type="entry name" value="Amidase_3"/>
    <property type="match status" value="1"/>
</dbReference>
<reference evidence="11 12" key="1">
    <citation type="journal article" date="2005" name="Nucleic Acids Res.">
        <title>Genomic blueprint of Hahella chejuensis, a marine microbe producing an algicidal agent.</title>
        <authorList>
            <person name="Jeong H."/>
            <person name="Yim J.H."/>
            <person name="Lee C."/>
            <person name="Choi S.-H."/>
            <person name="Park Y.K."/>
            <person name="Yoon S.H."/>
            <person name="Hur C.-G."/>
            <person name="Kang H.-Y."/>
            <person name="Kim D."/>
            <person name="Lee H.H."/>
            <person name="Park K.H."/>
            <person name="Park S.-H."/>
            <person name="Park H.-S."/>
            <person name="Lee H.K."/>
            <person name="Oh T.K."/>
            <person name="Kim J.F."/>
        </authorList>
    </citation>
    <scope>NUCLEOTIDE SEQUENCE [LARGE SCALE GENOMIC DNA]</scope>
    <source>
        <strain evidence="11 12">KCTC 2396</strain>
    </source>
</reference>
<comment type="similarity">
    <text evidence="3">Belongs to the N-acetylmuramoyl-L-alanine amidase 3 family.</text>
</comment>
<keyword evidence="5" id="KW-0732">Signal</keyword>
<keyword evidence="6" id="KW-0574">Periplasm</keyword>
<sequence length="440" mass="47588">MTVALRLILLSVILISSVAGAATVSNVRVWPAPDHTRLVFDMSGPVDHKVFALAKPDRLVIDISQASLETDFSAVSYEGTPIQRIRSARRGSKDLRVVLDLREGVNPKSFALQPNDQYGHRLVIDLYGSGGVQQVKKQADDHTQKRDIIVVIDAGHGGEDPGALGPKGVREKDVVLAISRELQSLLDQERGFSSRLTRKGDYFVPLRNRTALAREYNADLLVSVHADAFKSPEASGASVFALSKRGATSETARWLAEKENTSDLIGGVGGVSLEDKDQVLAGVLLDLSMTASLKASLTVGDSVLRSMGGVSRLHKKRVEQAGFVVLKSPDIPSILVETGFISNPSEAQRLKTSKYQKKIAAAIYSGLQKYFVDAPPPGTLMAWRKQSGQGKLGQTYVIEKGDTLSSIAQRNNISLNDLMNHNGLTTESLRIGQVLMIPAT</sequence>
<comment type="subcellular location">
    <subcellularLocation>
        <location evidence="2">Periplasm</location>
    </subcellularLocation>
</comment>
<dbReference type="Gene3D" id="3.10.350.10">
    <property type="entry name" value="LysM domain"/>
    <property type="match status" value="1"/>
</dbReference>
<keyword evidence="8" id="KW-0961">Cell wall biogenesis/degradation</keyword>
<dbReference type="eggNOG" id="COG0860">
    <property type="taxonomic scope" value="Bacteria"/>
</dbReference>
<dbReference type="STRING" id="349521.HCH_05387"/>
<dbReference type="CDD" id="cd00118">
    <property type="entry name" value="LysM"/>
    <property type="match status" value="1"/>
</dbReference>
<dbReference type="EMBL" id="CP000155">
    <property type="protein sequence ID" value="ABC32056.1"/>
    <property type="molecule type" value="Genomic_DNA"/>
</dbReference>
<evidence type="ECO:0000313" key="12">
    <source>
        <dbReference type="Proteomes" id="UP000000238"/>
    </source>
</evidence>
<dbReference type="EC" id="3.5.1.28" evidence="4"/>
<evidence type="ECO:0000256" key="3">
    <source>
        <dbReference type="ARBA" id="ARBA00010860"/>
    </source>
</evidence>
<evidence type="ECO:0000256" key="7">
    <source>
        <dbReference type="ARBA" id="ARBA00022801"/>
    </source>
</evidence>
<dbReference type="GO" id="GO:0009253">
    <property type="term" value="P:peptidoglycan catabolic process"/>
    <property type="evidence" value="ECO:0007669"/>
    <property type="project" value="InterPro"/>
</dbReference>
<dbReference type="AlphaFoldDB" id="Q2SBB8"/>
<dbReference type="Gene3D" id="3.40.630.40">
    <property type="entry name" value="Zn-dependent exopeptidases"/>
    <property type="match status" value="1"/>
</dbReference>
<dbReference type="eggNOG" id="COG1388">
    <property type="taxonomic scope" value="Bacteria"/>
</dbReference>
<dbReference type="InterPro" id="IPR050695">
    <property type="entry name" value="N-acetylmuramoyl_amidase_3"/>
</dbReference>
<name>Q2SBB8_HAHCH</name>
<evidence type="ECO:0000256" key="1">
    <source>
        <dbReference type="ARBA" id="ARBA00001561"/>
    </source>
</evidence>